<dbReference type="InterPro" id="IPR029056">
    <property type="entry name" value="Ribokinase-like"/>
</dbReference>
<evidence type="ECO:0000256" key="5">
    <source>
        <dbReference type="ARBA" id="ARBA00022723"/>
    </source>
</evidence>
<dbReference type="GO" id="GO:0005634">
    <property type="term" value="C:nucleus"/>
    <property type="evidence" value="ECO:0007669"/>
    <property type="project" value="UniProtKB-SubCell"/>
</dbReference>
<feature type="domain" description="Carbohydrate kinase PfkB" evidence="13">
    <location>
        <begin position="39"/>
        <end position="268"/>
    </location>
</feature>
<dbReference type="OrthoDB" id="432447at2759"/>
<reference evidence="14 15" key="1">
    <citation type="journal article" date="2017" name="Int. J. Parasitol.">
        <title>The genome of the protozoan parasite Cystoisospora suis and a reverse vaccinology approach to identify vaccine candidates.</title>
        <authorList>
            <person name="Palmieri N."/>
            <person name="Shrestha A."/>
            <person name="Ruttkowski B."/>
            <person name="Beck T."/>
            <person name="Vogl C."/>
            <person name="Tomley F."/>
            <person name="Blake D.P."/>
            <person name="Joachim A."/>
        </authorList>
    </citation>
    <scope>NUCLEOTIDE SEQUENCE [LARGE SCALE GENOMIC DNA]</scope>
    <source>
        <strain evidence="14 15">Wien I</strain>
    </source>
</reference>
<dbReference type="CDD" id="cd01174">
    <property type="entry name" value="ribokinase"/>
    <property type="match status" value="1"/>
</dbReference>
<name>A0A2C6KM25_9APIC</name>
<dbReference type="AlphaFoldDB" id="A0A2C6KM25"/>
<keyword evidence="7 12" id="KW-0418">Kinase</keyword>
<feature type="binding site" evidence="12">
    <location>
        <begin position="366"/>
        <end position="367"/>
    </location>
    <ligand>
        <name>ATP</name>
        <dbReference type="ChEBI" id="CHEBI:30616"/>
    </ligand>
</feature>
<evidence type="ECO:0000256" key="9">
    <source>
        <dbReference type="ARBA" id="ARBA00022842"/>
    </source>
</evidence>
<feature type="binding site" evidence="12">
    <location>
        <position position="401"/>
    </location>
    <ligand>
        <name>K(+)</name>
        <dbReference type="ChEBI" id="CHEBI:29103"/>
    </ligand>
</feature>
<keyword evidence="12" id="KW-0963">Cytoplasm</keyword>
<keyword evidence="12" id="KW-0539">Nucleus</keyword>
<feature type="binding site" evidence="12">
    <location>
        <position position="252"/>
    </location>
    <ligand>
        <name>ATP</name>
        <dbReference type="ChEBI" id="CHEBI:30616"/>
    </ligand>
</feature>
<evidence type="ECO:0000256" key="7">
    <source>
        <dbReference type="ARBA" id="ARBA00022777"/>
    </source>
</evidence>
<feature type="binding site" evidence="12">
    <location>
        <position position="363"/>
    </location>
    <ligand>
        <name>K(+)</name>
        <dbReference type="ChEBI" id="CHEBI:29103"/>
    </ligand>
</feature>
<comment type="catalytic activity">
    <reaction evidence="12">
        <text>D-ribose + ATP = D-ribose 5-phosphate + ADP + H(+)</text>
        <dbReference type="Rhea" id="RHEA:13697"/>
        <dbReference type="ChEBI" id="CHEBI:15378"/>
        <dbReference type="ChEBI" id="CHEBI:30616"/>
        <dbReference type="ChEBI" id="CHEBI:47013"/>
        <dbReference type="ChEBI" id="CHEBI:78346"/>
        <dbReference type="ChEBI" id="CHEBI:456216"/>
        <dbReference type="EC" id="2.7.1.15"/>
    </reaction>
</comment>
<dbReference type="HAMAP" id="MF_01987">
    <property type="entry name" value="Ribokinase"/>
    <property type="match status" value="1"/>
</dbReference>
<dbReference type="GO" id="GO:0046872">
    <property type="term" value="F:metal ion binding"/>
    <property type="evidence" value="ECO:0007669"/>
    <property type="project" value="UniProtKB-KW"/>
</dbReference>
<feature type="binding site" evidence="12">
    <location>
        <position position="398"/>
    </location>
    <ligand>
        <name>K(+)</name>
        <dbReference type="ChEBI" id="CHEBI:29103"/>
    </ligand>
</feature>
<dbReference type="EMBL" id="MIGC01000424">
    <property type="protein sequence ID" value="PHJ25081.1"/>
    <property type="molecule type" value="Genomic_DNA"/>
</dbReference>
<evidence type="ECO:0000256" key="4">
    <source>
        <dbReference type="ARBA" id="ARBA00022679"/>
    </source>
</evidence>
<evidence type="ECO:0000256" key="6">
    <source>
        <dbReference type="ARBA" id="ARBA00022741"/>
    </source>
</evidence>
<dbReference type="GeneID" id="94424477"/>
<keyword evidence="5 12" id="KW-0479">Metal-binding</keyword>
<feature type="active site" description="Proton acceptor" evidence="12">
    <location>
        <position position="367"/>
    </location>
</feature>
<dbReference type="InterPro" id="IPR002173">
    <property type="entry name" value="Carboh/pur_kinase_PfkB_CS"/>
</dbReference>
<dbReference type="Proteomes" id="UP000221165">
    <property type="component" value="Unassembled WGS sequence"/>
</dbReference>
<dbReference type="GO" id="GO:0005524">
    <property type="term" value="F:ATP binding"/>
    <property type="evidence" value="ECO:0007669"/>
    <property type="project" value="UniProtKB-UniRule"/>
</dbReference>
<keyword evidence="4 12" id="KW-0808">Transferase</keyword>
<gene>
    <name evidence="14" type="ORF">CSUI_001060</name>
</gene>
<dbReference type="EC" id="2.7.1.15" evidence="2 12"/>
<comment type="pathway">
    <text evidence="12">Carbohydrate metabolism; D-ribose degradation; D-ribose 5-phosphate from beta-D-ribopyranose: step 2/2.</text>
</comment>
<dbReference type="Gene3D" id="3.40.1190.20">
    <property type="match status" value="1"/>
</dbReference>
<evidence type="ECO:0000256" key="2">
    <source>
        <dbReference type="ARBA" id="ARBA00012035"/>
    </source>
</evidence>
<dbReference type="PRINTS" id="PR00990">
    <property type="entry name" value="RIBOKINASE"/>
</dbReference>
<keyword evidence="10 12" id="KW-0630">Potassium</keyword>
<dbReference type="PANTHER" id="PTHR10584">
    <property type="entry name" value="SUGAR KINASE"/>
    <property type="match status" value="1"/>
</dbReference>
<comment type="subunit">
    <text evidence="12">Homodimer.</text>
</comment>
<keyword evidence="8 12" id="KW-0067">ATP-binding</keyword>
<evidence type="ECO:0000256" key="8">
    <source>
        <dbReference type="ARBA" id="ARBA00022840"/>
    </source>
</evidence>
<dbReference type="GO" id="GO:0004747">
    <property type="term" value="F:ribokinase activity"/>
    <property type="evidence" value="ECO:0007669"/>
    <property type="project" value="UniProtKB-UniRule"/>
</dbReference>
<evidence type="ECO:0000256" key="11">
    <source>
        <dbReference type="ARBA" id="ARBA00023277"/>
    </source>
</evidence>
<keyword evidence="9 12" id="KW-0460">Magnesium</keyword>
<dbReference type="UniPathway" id="UPA00916">
    <property type="reaction ID" value="UER00889"/>
</dbReference>
<feature type="binding site" evidence="12">
    <location>
        <position position="403"/>
    </location>
    <ligand>
        <name>K(+)</name>
        <dbReference type="ChEBI" id="CHEBI:29103"/>
    </ligand>
</feature>
<dbReference type="InterPro" id="IPR002139">
    <property type="entry name" value="Ribo/fructo_kinase"/>
</dbReference>
<feature type="binding site" evidence="12">
    <location>
        <begin position="47"/>
        <end position="49"/>
    </location>
    <ligand>
        <name>substrate</name>
    </ligand>
</feature>
<comment type="cofactor">
    <cofactor evidence="12">
        <name>Mg(2+)</name>
        <dbReference type="ChEBI" id="CHEBI:18420"/>
    </cofactor>
    <text evidence="12">Requires a divalent cation, most likely magnesium in vivo, as an electrophilic catalyst to aid phosphoryl group transfer. It is the chelate of the metal and the nucleotide that is the actual substrate.</text>
</comment>
<proteinExistence type="inferred from homology"/>
<evidence type="ECO:0000313" key="14">
    <source>
        <dbReference type="EMBL" id="PHJ25081.1"/>
    </source>
</evidence>
<dbReference type="PANTHER" id="PTHR10584:SF166">
    <property type="entry name" value="RIBOKINASE"/>
    <property type="match status" value="1"/>
</dbReference>
<feature type="binding site" evidence="12">
    <location>
        <begin position="331"/>
        <end position="336"/>
    </location>
    <ligand>
        <name>ATP</name>
        <dbReference type="ChEBI" id="CHEBI:30616"/>
    </ligand>
</feature>
<comment type="subcellular location">
    <subcellularLocation>
        <location evidence="12">Cytoplasm</location>
    </subcellularLocation>
    <subcellularLocation>
        <location evidence="12">Nucleus</location>
    </subcellularLocation>
</comment>
<evidence type="ECO:0000259" key="13">
    <source>
        <dbReference type="Pfam" id="PF00294"/>
    </source>
</evidence>
<feature type="binding site" evidence="12">
    <location>
        <begin position="75"/>
        <end position="79"/>
    </location>
    <ligand>
        <name>substrate</name>
    </ligand>
</feature>
<dbReference type="InterPro" id="IPR011611">
    <property type="entry name" value="PfkB_dom"/>
</dbReference>
<feature type="domain" description="Carbohydrate kinase PfkB" evidence="13">
    <location>
        <begin position="322"/>
        <end position="407"/>
    </location>
</feature>
<dbReference type="SUPFAM" id="SSF53613">
    <property type="entry name" value="Ribokinase-like"/>
    <property type="match status" value="1"/>
</dbReference>
<feature type="binding site" evidence="12">
    <location>
        <position position="367"/>
    </location>
    <ligand>
        <name>substrate</name>
    </ligand>
</feature>
<comment type="caution">
    <text evidence="12">Lacks conserved residue(s) required for the propagation of feature annotation.</text>
</comment>
<accession>A0A2C6KM25</accession>
<evidence type="ECO:0000313" key="15">
    <source>
        <dbReference type="Proteomes" id="UP000221165"/>
    </source>
</evidence>
<sequence>MSLDTPASSLSARDPLDPDTAAAAAATVQATVEKVRSPNVVSVGCCNIDITVRVDALPRPGETVVGRSIENVFGGKGTNQAVQAALLMAPIESSAETGTEQHTEDEMAQLRRRKDGQKVALICKLGNDQFASDYRQYLSMHQIDTTGVFTAHGEATGTALVTVSKDGENTIAYVHGANSSFRPQELLQPSIISLIQKAKVLLSENGVPPEVSVMALRLAKESQEDVKTIFTPAPVKDVPLEAFAYCDYVILNKSEALALFGVKPIKKVQDKEGHTFVEVDTVDEEWPTISGSLVKDSPTASALREKLRVIGEKALPGLPDRQRGDCNVVMTLGADGCLISSDAGDVEVLPQRKVEPQDVVDTVGAGDSFVGAFAYFIGQEELSLKEAVEKASIVATYSIQKKGASQSYANRETLRGVIF</sequence>
<comment type="activity regulation">
    <text evidence="12">Activated by a monovalent cation that binds near, but not in, the active site. The most likely occupant of the site in vivo is potassium. Ion binding induces a conformational change that may alter substrate affinity.</text>
</comment>
<evidence type="ECO:0000256" key="3">
    <source>
        <dbReference type="ARBA" id="ARBA00016943"/>
    </source>
</evidence>
<dbReference type="RefSeq" id="XP_067926753.1">
    <property type="nucleotide sequence ID" value="XM_068061266.1"/>
</dbReference>
<comment type="caution">
    <text evidence="14">The sequence shown here is derived from an EMBL/GenBank/DDBJ whole genome shotgun (WGS) entry which is preliminary data.</text>
</comment>
<dbReference type="GO" id="GO:0005737">
    <property type="term" value="C:cytoplasm"/>
    <property type="evidence" value="ECO:0007669"/>
    <property type="project" value="UniProtKB-SubCell"/>
</dbReference>
<dbReference type="Pfam" id="PF00294">
    <property type="entry name" value="PfkB"/>
    <property type="match status" value="2"/>
</dbReference>
<comment type="similarity">
    <text evidence="12">Belongs to the carbohydrate kinase PfkB family. Ribokinase subfamily.</text>
</comment>
<comment type="function">
    <text evidence="12">Catalyzes the phosphorylation of ribose at O-5 in a reaction requiring ATP and magnesium. The resulting D-ribose-5-phosphate can then be used either for sythesis of nucleotides, histidine, and tryptophan, or as a component of the pentose phosphate pathway.</text>
</comment>
<dbReference type="PROSITE" id="PS00584">
    <property type="entry name" value="PFKB_KINASES_2"/>
    <property type="match status" value="1"/>
</dbReference>
<evidence type="ECO:0000256" key="12">
    <source>
        <dbReference type="HAMAP-Rule" id="MF_03215"/>
    </source>
</evidence>
<feature type="binding site" evidence="12">
    <location>
        <position position="407"/>
    </location>
    <ligand>
        <name>K(+)</name>
        <dbReference type="ChEBI" id="CHEBI:29103"/>
    </ligand>
</feature>
<keyword evidence="15" id="KW-1185">Reference proteome</keyword>
<keyword evidence="11 12" id="KW-0119">Carbohydrate metabolism</keyword>
<comment type="similarity">
    <text evidence="1">Belongs to the carbohydrate kinase pfkB family.</text>
</comment>
<evidence type="ECO:0000256" key="1">
    <source>
        <dbReference type="ARBA" id="ARBA00005380"/>
    </source>
</evidence>
<keyword evidence="6 12" id="KW-0547">Nucleotide-binding</keyword>
<dbReference type="InterPro" id="IPR011877">
    <property type="entry name" value="Ribokinase"/>
</dbReference>
<evidence type="ECO:0000256" key="10">
    <source>
        <dbReference type="ARBA" id="ARBA00022958"/>
    </source>
</evidence>
<organism evidence="14 15">
    <name type="scientific">Cystoisospora suis</name>
    <dbReference type="NCBI Taxonomy" id="483139"/>
    <lineage>
        <taxon>Eukaryota</taxon>
        <taxon>Sar</taxon>
        <taxon>Alveolata</taxon>
        <taxon>Apicomplexa</taxon>
        <taxon>Conoidasida</taxon>
        <taxon>Coccidia</taxon>
        <taxon>Eucoccidiorida</taxon>
        <taxon>Eimeriorina</taxon>
        <taxon>Sarcocystidae</taxon>
        <taxon>Cystoisospora</taxon>
    </lineage>
</organism>
<dbReference type="VEuPathDB" id="ToxoDB:CSUI_001060"/>
<dbReference type="GO" id="GO:0019303">
    <property type="term" value="P:D-ribose catabolic process"/>
    <property type="evidence" value="ECO:0007669"/>
    <property type="project" value="UniProtKB-UniRule"/>
</dbReference>
<feature type="binding site" evidence="12">
    <location>
        <position position="361"/>
    </location>
    <ligand>
        <name>K(+)</name>
        <dbReference type="ChEBI" id="CHEBI:29103"/>
    </ligand>
</feature>
<protein>
    <recommendedName>
        <fullName evidence="3 12">Ribokinase</fullName>
        <shortName evidence="12">RK</shortName>
        <ecNumber evidence="2 12">2.7.1.15</ecNumber>
    </recommendedName>
</protein>